<feature type="region of interest" description="Disordered" evidence="1">
    <location>
        <begin position="1"/>
        <end position="21"/>
    </location>
</feature>
<reference evidence="2" key="1">
    <citation type="submission" date="2015-06" db="UniProtKB">
        <authorList>
            <consortium name="EnsemblPlants"/>
        </authorList>
    </citation>
    <scope>IDENTIFICATION</scope>
</reference>
<dbReference type="AlphaFoldDB" id="M8B5C5"/>
<evidence type="ECO:0000256" key="1">
    <source>
        <dbReference type="SAM" id="MobiDB-lite"/>
    </source>
</evidence>
<organism evidence="2">
    <name type="scientific">Aegilops tauschii</name>
    <name type="common">Tausch's goatgrass</name>
    <name type="synonym">Aegilops squarrosa</name>
    <dbReference type="NCBI Taxonomy" id="37682"/>
    <lineage>
        <taxon>Eukaryota</taxon>
        <taxon>Viridiplantae</taxon>
        <taxon>Streptophyta</taxon>
        <taxon>Embryophyta</taxon>
        <taxon>Tracheophyta</taxon>
        <taxon>Spermatophyta</taxon>
        <taxon>Magnoliopsida</taxon>
        <taxon>Liliopsida</taxon>
        <taxon>Poales</taxon>
        <taxon>Poaceae</taxon>
        <taxon>BOP clade</taxon>
        <taxon>Pooideae</taxon>
        <taxon>Triticodae</taxon>
        <taxon>Triticeae</taxon>
        <taxon>Triticinae</taxon>
        <taxon>Aegilops</taxon>
    </lineage>
</organism>
<name>M8B5C5_AEGTA</name>
<feature type="region of interest" description="Disordered" evidence="1">
    <location>
        <begin position="33"/>
        <end position="106"/>
    </location>
</feature>
<protein>
    <submittedName>
        <fullName evidence="2">Uncharacterized protein</fullName>
    </submittedName>
</protein>
<proteinExistence type="predicted"/>
<dbReference type="EnsemblPlants" id="EMT11942">
    <property type="protein sequence ID" value="EMT11942"/>
    <property type="gene ID" value="F775_26285"/>
</dbReference>
<evidence type="ECO:0000313" key="2">
    <source>
        <dbReference type="EnsemblPlants" id="EMT11942"/>
    </source>
</evidence>
<feature type="compositionally biased region" description="Low complexity" evidence="1">
    <location>
        <begin position="64"/>
        <end position="80"/>
    </location>
</feature>
<accession>M8B5C5</accession>
<sequence>MGWDDILFPRPNTHREAGEDLQAGRFAALPVWKFDEDGREQSGLSDSDRSPPSAAVPLPPPDPQSNGAGPSAGGSAHPAPCARPARQVQVHARPGQDPAHHLHREPLHQVIIGCRRVDFRTNGTRPGHVD</sequence>